<gene>
    <name evidence="2" type="ORF">K0504_09790</name>
</gene>
<dbReference type="EMBL" id="JAHZSS010000010">
    <property type="protein sequence ID" value="MBW8191328.1"/>
    <property type="molecule type" value="Genomic_DNA"/>
</dbReference>
<dbReference type="Gene3D" id="3.90.320.10">
    <property type="match status" value="1"/>
</dbReference>
<sequence>MGTAEELSIEKHWLDRVGPAYDADGEPNFQDASGNLIEGIYTDLPNNVYHSLPAISSSKLKKFAESPAHYYRQYLSDIERARTLTQVRTFDTGSMGHELVLEPEGFHDRYFRLPLMHEIDDVLVTIDDLKTKCEELKLKTSGSKPELIKRLLEVAPKLPIFDAIIAQTLRDNVGAQAYAAAEKFISEAKSRMSIVRAFEDESIKELCDKIPLDGIMWDDAHRIAKSAKDHPYADKLISNGYPELTVIARDPRTGLMLKVKYDWLRFDSIAVDVKTTRSAASSGFAYQCADLRYDIQQEFYKYVGNLAGIPIKIFVFIAIEYADADICEPYELSDDDIEEGYRDLMGYLSKLEDCLKLDDWFGYTRRDRITVLKLPARRR</sequence>
<reference evidence="2" key="1">
    <citation type="submission" date="2021-07" db="EMBL/GenBank/DDBJ databases">
        <title>Neiella marina sp. nov., isolated from the intestinal content of sea cucumber Apostichopus japonicus.</title>
        <authorList>
            <person name="Bai X."/>
        </authorList>
    </citation>
    <scope>NUCLEOTIDE SEQUENCE</scope>
    <source>
        <strain evidence="2">126</strain>
    </source>
</reference>
<dbReference type="InterPro" id="IPR036361">
    <property type="entry name" value="SAP_dom_sf"/>
</dbReference>
<dbReference type="SUPFAM" id="SSF68906">
    <property type="entry name" value="SAP domain"/>
    <property type="match status" value="1"/>
</dbReference>
<protein>
    <submittedName>
        <fullName evidence="2">PD-(D/E)XK nuclease-like domain-containing protein</fullName>
    </submittedName>
</protein>
<dbReference type="SMART" id="SM00513">
    <property type="entry name" value="SAP"/>
    <property type="match status" value="1"/>
</dbReference>
<name>A0ABS7EG64_9GAMM</name>
<comment type="caution">
    <text evidence="2">The sequence shown here is derived from an EMBL/GenBank/DDBJ whole genome shotgun (WGS) entry which is preliminary data.</text>
</comment>
<keyword evidence="3" id="KW-1185">Reference proteome</keyword>
<dbReference type="Proteomes" id="UP001166251">
    <property type="component" value="Unassembled WGS sequence"/>
</dbReference>
<dbReference type="InterPro" id="IPR024432">
    <property type="entry name" value="Put_RecE_PDDEXK-like_dom"/>
</dbReference>
<dbReference type="Gene3D" id="1.10.720.30">
    <property type="entry name" value="SAP domain"/>
    <property type="match status" value="1"/>
</dbReference>
<proteinExistence type="predicted"/>
<evidence type="ECO:0000313" key="2">
    <source>
        <dbReference type="EMBL" id="MBW8191328.1"/>
    </source>
</evidence>
<evidence type="ECO:0000259" key="1">
    <source>
        <dbReference type="PROSITE" id="PS50800"/>
    </source>
</evidence>
<evidence type="ECO:0000313" key="3">
    <source>
        <dbReference type="Proteomes" id="UP001166251"/>
    </source>
</evidence>
<accession>A0ABS7EG64</accession>
<dbReference type="PROSITE" id="PS50800">
    <property type="entry name" value="SAP"/>
    <property type="match status" value="1"/>
</dbReference>
<dbReference type="InterPro" id="IPR011604">
    <property type="entry name" value="PDDEXK-like_dom_sf"/>
</dbReference>
<dbReference type="InterPro" id="IPR003034">
    <property type="entry name" value="SAP_dom"/>
</dbReference>
<dbReference type="Pfam" id="PF12684">
    <property type="entry name" value="DUF3799"/>
    <property type="match status" value="1"/>
</dbReference>
<dbReference type="RefSeq" id="WP_220104011.1">
    <property type="nucleotide sequence ID" value="NZ_JAHZSS010000010.1"/>
</dbReference>
<organism evidence="2 3">
    <name type="scientific">Neiella holothuriorum</name>
    <dbReference type="NCBI Taxonomy" id="2870530"/>
    <lineage>
        <taxon>Bacteria</taxon>
        <taxon>Pseudomonadati</taxon>
        <taxon>Pseudomonadota</taxon>
        <taxon>Gammaproteobacteria</taxon>
        <taxon>Alteromonadales</taxon>
        <taxon>Echinimonadaceae</taxon>
        <taxon>Neiella</taxon>
    </lineage>
</organism>
<feature type="domain" description="SAP" evidence="1">
    <location>
        <begin position="121"/>
        <end position="155"/>
    </location>
</feature>